<dbReference type="Proteomes" id="UP001222027">
    <property type="component" value="Unassembled WGS sequence"/>
</dbReference>
<feature type="chain" id="PRO_5043731580" description="Rapid ALkalinization Factor" evidence="5">
    <location>
        <begin position="34"/>
        <end position="129"/>
    </location>
</feature>
<dbReference type="InterPro" id="IPR008801">
    <property type="entry name" value="RALF"/>
</dbReference>
<evidence type="ECO:0000256" key="4">
    <source>
        <dbReference type="ARBA" id="ARBA00023157"/>
    </source>
</evidence>
<organism evidence="6 7">
    <name type="scientific">Ensete ventricosum</name>
    <name type="common">Abyssinian banana</name>
    <name type="synonym">Musa ensete</name>
    <dbReference type="NCBI Taxonomy" id="4639"/>
    <lineage>
        <taxon>Eukaryota</taxon>
        <taxon>Viridiplantae</taxon>
        <taxon>Streptophyta</taxon>
        <taxon>Embryophyta</taxon>
        <taxon>Tracheophyta</taxon>
        <taxon>Spermatophyta</taxon>
        <taxon>Magnoliopsida</taxon>
        <taxon>Liliopsida</taxon>
        <taxon>Zingiberales</taxon>
        <taxon>Musaceae</taxon>
        <taxon>Ensete</taxon>
    </lineage>
</organism>
<keyword evidence="4" id="KW-1015">Disulfide bond</keyword>
<evidence type="ECO:0008006" key="8">
    <source>
        <dbReference type="Google" id="ProtNLM"/>
    </source>
</evidence>
<sequence length="129" mass="14310">MGRKMVGRCPAFFVLCASILFGSIILSARPAAAATIDYGLPRYCNSTDGRCGAEELMVEEEEEFQLDSEVNRRLLASQPPKLTYKGVLDKDHQVCDTTNGGRYSNGKCYPAPSGKKPDKIPCYYHNHRC</sequence>
<keyword evidence="2" id="KW-0372">Hormone</keyword>
<accession>A0AAV8P6C1</accession>
<evidence type="ECO:0000256" key="2">
    <source>
        <dbReference type="ARBA" id="ARBA00022702"/>
    </source>
</evidence>
<dbReference type="EMBL" id="JAQQAF010000008">
    <property type="protein sequence ID" value="KAJ8465837.1"/>
    <property type="molecule type" value="Genomic_DNA"/>
</dbReference>
<keyword evidence="7" id="KW-1185">Reference proteome</keyword>
<gene>
    <name evidence="6" type="ORF">OPV22_028389</name>
</gene>
<evidence type="ECO:0000256" key="3">
    <source>
        <dbReference type="ARBA" id="ARBA00022729"/>
    </source>
</evidence>
<reference evidence="6 7" key="1">
    <citation type="submission" date="2022-12" db="EMBL/GenBank/DDBJ databases">
        <title>Chromosome-scale assembly of the Ensete ventricosum genome.</title>
        <authorList>
            <person name="Dussert Y."/>
            <person name="Stocks J."/>
            <person name="Wendawek A."/>
            <person name="Woldeyes F."/>
            <person name="Nichols R.A."/>
            <person name="Borrell J.S."/>
        </authorList>
    </citation>
    <scope>NUCLEOTIDE SEQUENCE [LARGE SCALE GENOMIC DNA]</scope>
    <source>
        <strain evidence="7">cv. Maze</strain>
        <tissue evidence="6">Seeds</tissue>
    </source>
</reference>
<evidence type="ECO:0000313" key="7">
    <source>
        <dbReference type="Proteomes" id="UP001222027"/>
    </source>
</evidence>
<evidence type="ECO:0000256" key="5">
    <source>
        <dbReference type="SAM" id="SignalP"/>
    </source>
</evidence>
<dbReference type="Pfam" id="PF05498">
    <property type="entry name" value="RALF"/>
    <property type="match status" value="1"/>
</dbReference>
<evidence type="ECO:0000256" key="1">
    <source>
        <dbReference type="ARBA" id="ARBA00009178"/>
    </source>
</evidence>
<dbReference type="GO" id="GO:0005179">
    <property type="term" value="F:hormone activity"/>
    <property type="evidence" value="ECO:0007669"/>
    <property type="project" value="UniProtKB-KW"/>
</dbReference>
<keyword evidence="3 5" id="KW-0732">Signal</keyword>
<comment type="similarity">
    <text evidence="1">Belongs to the plant rapid alkalinization factor (RALF) family.</text>
</comment>
<dbReference type="AlphaFoldDB" id="A0AAV8P6C1"/>
<evidence type="ECO:0000313" key="6">
    <source>
        <dbReference type="EMBL" id="KAJ8465837.1"/>
    </source>
</evidence>
<feature type="signal peptide" evidence="5">
    <location>
        <begin position="1"/>
        <end position="33"/>
    </location>
</feature>
<proteinExistence type="inferred from homology"/>
<name>A0AAV8P6C1_ENSVE</name>
<protein>
    <recommendedName>
        <fullName evidence="8">Rapid ALkalinization Factor</fullName>
    </recommendedName>
</protein>
<comment type="caution">
    <text evidence="6">The sequence shown here is derived from an EMBL/GenBank/DDBJ whole genome shotgun (WGS) entry which is preliminary data.</text>
</comment>